<sequence length="45" mass="5074">MDCETFLKIIPCSHGPHLTREKTATALKTSCLIHYTGKSKINQEQ</sequence>
<protein>
    <submittedName>
        <fullName evidence="1">Uncharacterized protein</fullName>
    </submittedName>
</protein>
<dbReference type="EMBL" id="WWFF01000018">
    <property type="protein sequence ID" value="MYN54631.1"/>
    <property type="molecule type" value="Genomic_DNA"/>
</dbReference>
<gene>
    <name evidence="1" type="ORF">GTK63_10095</name>
</gene>
<organism evidence="1 2">
    <name type="scientific">Lactobacillus crispatus</name>
    <dbReference type="NCBI Taxonomy" id="47770"/>
    <lineage>
        <taxon>Bacteria</taxon>
        <taxon>Bacillati</taxon>
        <taxon>Bacillota</taxon>
        <taxon>Bacilli</taxon>
        <taxon>Lactobacillales</taxon>
        <taxon>Lactobacillaceae</taxon>
        <taxon>Lactobacillus</taxon>
    </lineage>
</organism>
<dbReference type="Proteomes" id="UP000460132">
    <property type="component" value="Unassembled WGS sequence"/>
</dbReference>
<evidence type="ECO:0000313" key="2">
    <source>
        <dbReference type="Proteomes" id="UP000460132"/>
    </source>
</evidence>
<name>A0A7X4HS50_9LACO</name>
<proteinExistence type="predicted"/>
<dbReference type="AlphaFoldDB" id="A0A7X4HS50"/>
<evidence type="ECO:0000313" key="1">
    <source>
        <dbReference type="EMBL" id="MYN54631.1"/>
    </source>
</evidence>
<comment type="caution">
    <text evidence="1">The sequence shown here is derived from an EMBL/GenBank/DDBJ whole genome shotgun (WGS) entry which is preliminary data.</text>
</comment>
<accession>A0A7X4HS50</accession>
<reference evidence="1 2" key="1">
    <citation type="submission" date="2020-01" db="EMBL/GenBank/DDBJ databases">
        <title>Vaginal microbiome of pregnant Indian women: Insights into the genome of dominants Lactobacillus species.</title>
        <authorList>
            <person name="Das B."/>
            <person name="Mehta O."/>
            <person name="Ghosh T.S."/>
            <person name="Kothidar A."/>
            <person name="Gowtham M.R."/>
            <person name="Mitra R."/>
            <person name="Kshetrapal P."/>
            <person name="Wadhwa N."/>
            <person name="Thiruvengadam R."/>
            <person name="Nair G.B."/>
            <person name="Bhatnagar S."/>
            <person name="Pore S."/>
        </authorList>
    </citation>
    <scope>NUCLEOTIDE SEQUENCE [LARGE SCALE GENOMIC DNA]</scope>
    <source>
        <strain evidence="1 2">Indica2</strain>
    </source>
</reference>